<evidence type="ECO:0000256" key="2">
    <source>
        <dbReference type="ARBA" id="ARBA00022617"/>
    </source>
</evidence>
<evidence type="ECO:0000256" key="5">
    <source>
        <dbReference type="ARBA" id="ARBA00023002"/>
    </source>
</evidence>
<protein>
    <submittedName>
        <fullName evidence="10">Methylamine utilization protein</fullName>
    </submittedName>
</protein>
<dbReference type="SUPFAM" id="SSF46626">
    <property type="entry name" value="Cytochrome c"/>
    <property type="match status" value="2"/>
</dbReference>
<sequence>MSIAKKHLFLRTTLCVSIATLCVSCVSVFWEEPSVSAEPDVQALESLGKHVFFDEISVPDGQSCASCHAPEAGWTSPDSQINELAVVVPGAKSPRSGNRKPPTVAYTSSAKNFGVSQFARNPTGCEEEHYGFLCAGGLFWDGRATGENVGKEVFAGTSDELKNAYERFLGPLADQALGPFANDVEQNVPDGEDNGMPGAEFVCRHVANSDYAKLYEQAWKEPIDCETTGVDISFKRIGVALSAWQQSDEVNSYSSKRDFAVMHDDDDTPGHSPYKHLTDLENLGNDLFFGLKTKLNPQGKSAMCVDCHNSEARDSVGNELHQQFTDNAFNHIGLPPNYEASNFNPNRPDTGLAEHTSATPLTSGHAGHFRTPTVRNVDKRINEGFVKAYMHNGYFKNLEDIVHYYNTSLTKVDPLKCPPGTTAKQARERDCWPEPEINSPNQASNDELKLMGNLGLTEKEEAALVAFLKALTDTQTVTPPKLVSRD</sequence>
<proteinExistence type="predicted"/>
<dbReference type="RefSeq" id="WP_171626329.1">
    <property type="nucleotide sequence ID" value="NZ_JABBPG010000004.1"/>
</dbReference>
<dbReference type="Gene3D" id="1.10.760.10">
    <property type="entry name" value="Cytochrome c-like domain"/>
    <property type="match status" value="2"/>
</dbReference>
<evidence type="ECO:0000259" key="9">
    <source>
        <dbReference type="PROSITE" id="PS51007"/>
    </source>
</evidence>
<feature type="domain" description="Cytochrome c" evidence="9">
    <location>
        <begin position="279"/>
        <end position="472"/>
    </location>
</feature>
<dbReference type="GO" id="GO:0004130">
    <property type="term" value="F:cytochrome-c peroxidase activity"/>
    <property type="evidence" value="ECO:0007669"/>
    <property type="project" value="TreeGrafter"/>
</dbReference>
<dbReference type="PANTHER" id="PTHR30600:SF10">
    <property type="entry name" value="BLL6722 PROTEIN"/>
    <property type="match status" value="1"/>
</dbReference>
<keyword evidence="5" id="KW-0560">Oxidoreductase</keyword>
<dbReference type="InterPro" id="IPR051395">
    <property type="entry name" value="Cytochrome_c_Peroxidase/MauG"/>
</dbReference>
<keyword evidence="11" id="KW-1185">Reference proteome</keyword>
<dbReference type="GO" id="GO:0030313">
    <property type="term" value="C:cell envelope"/>
    <property type="evidence" value="ECO:0007669"/>
    <property type="project" value="UniProtKB-SubCell"/>
</dbReference>
<feature type="domain" description="Cytochrome c" evidence="9">
    <location>
        <begin position="43"/>
        <end position="188"/>
    </location>
</feature>
<dbReference type="AlphaFoldDB" id="A0A849VES0"/>
<dbReference type="InterPro" id="IPR004852">
    <property type="entry name" value="Di-haem_cyt_c_peroxidsae"/>
</dbReference>
<evidence type="ECO:0000313" key="11">
    <source>
        <dbReference type="Proteomes" id="UP000586305"/>
    </source>
</evidence>
<accession>A0A849VES0</accession>
<keyword evidence="6 7" id="KW-0408">Iron</keyword>
<dbReference type="InterPro" id="IPR036909">
    <property type="entry name" value="Cyt_c-like_dom_sf"/>
</dbReference>
<feature type="region of interest" description="Disordered" evidence="8">
    <location>
        <begin position="345"/>
        <end position="370"/>
    </location>
</feature>
<dbReference type="EMBL" id="JABBPG010000004">
    <property type="protein sequence ID" value="NOU51268.1"/>
    <property type="molecule type" value="Genomic_DNA"/>
</dbReference>
<evidence type="ECO:0000256" key="1">
    <source>
        <dbReference type="ARBA" id="ARBA00004196"/>
    </source>
</evidence>
<dbReference type="Pfam" id="PF03150">
    <property type="entry name" value="CCP_MauG"/>
    <property type="match status" value="1"/>
</dbReference>
<dbReference type="GO" id="GO:0046872">
    <property type="term" value="F:metal ion binding"/>
    <property type="evidence" value="ECO:0007669"/>
    <property type="project" value="UniProtKB-KW"/>
</dbReference>
<evidence type="ECO:0000256" key="7">
    <source>
        <dbReference type="PROSITE-ProRule" id="PRU00433"/>
    </source>
</evidence>
<organism evidence="10 11">
    <name type="scientific">Pseudoalteromonas caenipelagi</name>
    <dbReference type="NCBI Taxonomy" id="2726988"/>
    <lineage>
        <taxon>Bacteria</taxon>
        <taxon>Pseudomonadati</taxon>
        <taxon>Pseudomonadota</taxon>
        <taxon>Gammaproteobacteria</taxon>
        <taxon>Alteromonadales</taxon>
        <taxon>Pseudoalteromonadaceae</taxon>
        <taxon>Pseudoalteromonas</taxon>
    </lineage>
</organism>
<dbReference type="PANTHER" id="PTHR30600">
    <property type="entry name" value="CYTOCHROME C PEROXIDASE-RELATED"/>
    <property type="match status" value="1"/>
</dbReference>
<dbReference type="Proteomes" id="UP000586305">
    <property type="component" value="Unassembled WGS sequence"/>
</dbReference>
<evidence type="ECO:0000256" key="4">
    <source>
        <dbReference type="ARBA" id="ARBA00022729"/>
    </source>
</evidence>
<reference evidence="10 11" key="1">
    <citation type="submission" date="2020-04" db="EMBL/GenBank/DDBJ databases">
        <title>Pseudoalteromonas caenipelagi sp. nov., isolated from a tidal flat.</title>
        <authorList>
            <person name="Park S."/>
            <person name="Yoon J.-H."/>
        </authorList>
    </citation>
    <scope>NUCLEOTIDE SEQUENCE [LARGE SCALE GENOMIC DNA]</scope>
    <source>
        <strain evidence="10 11">JBTF-M23</strain>
    </source>
</reference>
<evidence type="ECO:0000256" key="3">
    <source>
        <dbReference type="ARBA" id="ARBA00022723"/>
    </source>
</evidence>
<evidence type="ECO:0000256" key="8">
    <source>
        <dbReference type="SAM" id="MobiDB-lite"/>
    </source>
</evidence>
<comment type="subcellular location">
    <subcellularLocation>
        <location evidence="1">Cell envelope</location>
    </subcellularLocation>
</comment>
<dbReference type="GO" id="GO:0009055">
    <property type="term" value="F:electron transfer activity"/>
    <property type="evidence" value="ECO:0007669"/>
    <property type="project" value="InterPro"/>
</dbReference>
<dbReference type="GO" id="GO:0020037">
    <property type="term" value="F:heme binding"/>
    <property type="evidence" value="ECO:0007669"/>
    <property type="project" value="InterPro"/>
</dbReference>
<keyword evidence="3 7" id="KW-0479">Metal-binding</keyword>
<keyword evidence="2 7" id="KW-0349">Heme</keyword>
<comment type="caution">
    <text evidence="10">The sequence shown here is derived from an EMBL/GenBank/DDBJ whole genome shotgun (WGS) entry which is preliminary data.</text>
</comment>
<gene>
    <name evidence="10" type="ORF">HG263_12090</name>
</gene>
<keyword evidence="4" id="KW-0732">Signal</keyword>
<dbReference type="PROSITE" id="PS51007">
    <property type="entry name" value="CYTC"/>
    <property type="match status" value="2"/>
</dbReference>
<evidence type="ECO:0000256" key="6">
    <source>
        <dbReference type="ARBA" id="ARBA00023004"/>
    </source>
</evidence>
<name>A0A849VES0_9GAMM</name>
<evidence type="ECO:0000313" key="10">
    <source>
        <dbReference type="EMBL" id="NOU51268.1"/>
    </source>
</evidence>
<dbReference type="InterPro" id="IPR009056">
    <property type="entry name" value="Cyt_c-like_dom"/>
</dbReference>